<gene>
    <name evidence="2" type="primary">hflX_36</name>
    <name evidence="2" type="ORF">SDC9_162657</name>
</gene>
<sequence>MKIGVVGPNGSGKSTLLRSLSKDSGILAANQLFSTLDTIVRKISFRDGGSFLLSDTVGFIRKLPPELVAAFRATLEEVSGADLLLLVIDSADKDPVGNMDIVLNTLKELKADDLPRIVVLNKIDKTGSEADFTAMELRARGEETVKVCALTGEGFEELLAAVKKHTAENNESRLEAEYAQ</sequence>
<dbReference type="AlphaFoldDB" id="A0A645FNP8"/>
<dbReference type="EMBL" id="VSSQ01062061">
    <property type="protein sequence ID" value="MPN15326.1"/>
    <property type="molecule type" value="Genomic_DNA"/>
</dbReference>
<comment type="caution">
    <text evidence="2">The sequence shown here is derived from an EMBL/GenBank/DDBJ whole genome shotgun (WGS) entry which is preliminary data.</text>
</comment>
<dbReference type="InterPro" id="IPR030394">
    <property type="entry name" value="G_HFLX_dom"/>
</dbReference>
<dbReference type="Pfam" id="PF01926">
    <property type="entry name" value="MMR_HSR1"/>
    <property type="match status" value="1"/>
</dbReference>
<dbReference type="PROSITE" id="PS51705">
    <property type="entry name" value="G_HFLX"/>
    <property type="match status" value="1"/>
</dbReference>
<dbReference type="PANTHER" id="PTHR10229:SF0">
    <property type="entry name" value="GTP-BINDING PROTEIN 6-RELATED"/>
    <property type="match status" value="1"/>
</dbReference>
<proteinExistence type="predicted"/>
<name>A0A645FNP8_9ZZZZ</name>
<dbReference type="InterPro" id="IPR005225">
    <property type="entry name" value="Small_GTP-bd"/>
</dbReference>
<dbReference type="PANTHER" id="PTHR10229">
    <property type="entry name" value="GTP-BINDING PROTEIN HFLX"/>
    <property type="match status" value="1"/>
</dbReference>
<protein>
    <submittedName>
        <fullName evidence="2">GTPase HflX</fullName>
    </submittedName>
</protein>
<evidence type="ECO:0000259" key="1">
    <source>
        <dbReference type="PROSITE" id="PS51705"/>
    </source>
</evidence>
<dbReference type="NCBIfam" id="TIGR00231">
    <property type="entry name" value="small_GTP"/>
    <property type="match status" value="1"/>
</dbReference>
<reference evidence="2" key="1">
    <citation type="submission" date="2019-08" db="EMBL/GenBank/DDBJ databases">
        <authorList>
            <person name="Kucharzyk K."/>
            <person name="Murdoch R.W."/>
            <person name="Higgins S."/>
            <person name="Loffler F."/>
        </authorList>
    </citation>
    <scope>NUCLEOTIDE SEQUENCE</scope>
</reference>
<dbReference type="InterPro" id="IPR006073">
    <property type="entry name" value="GTP-bd"/>
</dbReference>
<evidence type="ECO:0000313" key="2">
    <source>
        <dbReference type="EMBL" id="MPN15326.1"/>
    </source>
</evidence>
<feature type="domain" description="Hflx-type G" evidence="1">
    <location>
        <begin position="1"/>
        <end position="170"/>
    </location>
</feature>
<organism evidence="2">
    <name type="scientific">bioreactor metagenome</name>
    <dbReference type="NCBI Taxonomy" id="1076179"/>
    <lineage>
        <taxon>unclassified sequences</taxon>
        <taxon>metagenomes</taxon>
        <taxon>ecological metagenomes</taxon>
    </lineage>
</organism>
<dbReference type="GO" id="GO:0043022">
    <property type="term" value="F:ribosome binding"/>
    <property type="evidence" value="ECO:0007669"/>
    <property type="project" value="TreeGrafter"/>
</dbReference>
<dbReference type="Gene3D" id="3.40.50.300">
    <property type="entry name" value="P-loop containing nucleotide triphosphate hydrolases"/>
    <property type="match status" value="1"/>
</dbReference>
<accession>A0A645FNP8</accession>
<dbReference type="InterPro" id="IPR016496">
    <property type="entry name" value="GTPase_HflX"/>
</dbReference>
<dbReference type="CDD" id="cd01878">
    <property type="entry name" value="HflX"/>
    <property type="match status" value="1"/>
</dbReference>
<dbReference type="InterPro" id="IPR027417">
    <property type="entry name" value="P-loop_NTPase"/>
</dbReference>
<dbReference type="GO" id="GO:0005737">
    <property type="term" value="C:cytoplasm"/>
    <property type="evidence" value="ECO:0007669"/>
    <property type="project" value="TreeGrafter"/>
</dbReference>
<dbReference type="GO" id="GO:0005525">
    <property type="term" value="F:GTP binding"/>
    <property type="evidence" value="ECO:0007669"/>
    <property type="project" value="InterPro"/>
</dbReference>
<dbReference type="SUPFAM" id="SSF52540">
    <property type="entry name" value="P-loop containing nucleoside triphosphate hydrolases"/>
    <property type="match status" value="1"/>
</dbReference>